<dbReference type="Proteomes" id="UP000009168">
    <property type="component" value="Unassembled WGS sequence"/>
</dbReference>
<evidence type="ECO:0000313" key="1">
    <source>
        <dbReference type="EMBL" id="EAR98771.1"/>
    </source>
</evidence>
<reference evidence="2" key="1">
    <citation type="journal article" date="2006" name="PLoS Biol.">
        <title>Macronuclear genome sequence of the ciliate Tetrahymena thermophila, a model eukaryote.</title>
        <authorList>
            <person name="Eisen J.A."/>
            <person name="Coyne R.S."/>
            <person name="Wu M."/>
            <person name="Wu D."/>
            <person name="Thiagarajan M."/>
            <person name="Wortman J.R."/>
            <person name="Badger J.H."/>
            <person name="Ren Q."/>
            <person name="Amedeo P."/>
            <person name="Jones K.M."/>
            <person name="Tallon L.J."/>
            <person name="Delcher A.L."/>
            <person name="Salzberg S.L."/>
            <person name="Silva J.C."/>
            <person name="Haas B.J."/>
            <person name="Majoros W.H."/>
            <person name="Farzad M."/>
            <person name="Carlton J.M."/>
            <person name="Smith R.K. Jr."/>
            <person name="Garg J."/>
            <person name="Pearlman R.E."/>
            <person name="Karrer K.M."/>
            <person name="Sun L."/>
            <person name="Manning G."/>
            <person name="Elde N.C."/>
            <person name="Turkewitz A.P."/>
            <person name="Asai D.J."/>
            <person name="Wilkes D.E."/>
            <person name="Wang Y."/>
            <person name="Cai H."/>
            <person name="Collins K."/>
            <person name="Stewart B.A."/>
            <person name="Lee S.R."/>
            <person name="Wilamowska K."/>
            <person name="Weinberg Z."/>
            <person name="Ruzzo W.L."/>
            <person name="Wloga D."/>
            <person name="Gaertig J."/>
            <person name="Frankel J."/>
            <person name="Tsao C.-C."/>
            <person name="Gorovsky M.A."/>
            <person name="Keeling P.J."/>
            <person name="Waller R.F."/>
            <person name="Patron N.J."/>
            <person name="Cherry J.M."/>
            <person name="Stover N.A."/>
            <person name="Krieger C.J."/>
            <person name="del Toro C."/>
            <person name="Ryder H.F."/>
            <person name="Williamson S.C."/>
            <person name="Barbeau R.A."/>
            <person name="Hamilton E.P."/>
            <person name="Orias E."/>
        </authorList>
    </citation>
    <scope>NUCLEOTIDE SEQUENCE [LARGE SCALE GENOMIC DNA]</scope>
    <source>
        <strain evidence="2">SB210</strain>
    </source>
</reference>
<protein>
    <submittedName>
        <fullName evidence="1">Uncharacterized protein</fullName>
    </submittedName>
</protein>
<gene>
    <name evidence="1" type="ORF">TTHERM_00249660</name>
</gene>
<dbReference type="KEGG" id="tet:TTHERM_00249660"/>
<name>Q23QW7_TETTS</name>
<dbReference type="HOGENOM" id="CLU_2532494_0_0_1"/>
<dbReference type="GeneID" id="7843204"/>
<dbReference type="RefSeq" id="XP_001019016.1">
    <property type="nucleotide sequence ID" value="XM_001019016.1"/>
</dbReference>
<dbReference type="AlphaFoldDB" id="Q23QW7"/>
<keyword evidence="2" id="KW-1185">Reference proteome</keyword>
<evidence type="ECO:0000313" key="2">
    <source>
        <dbReference type="Proteomes" id="UP000009168"/>
    </source>
</evidence>
<organism evidence="1 2">
    <name type="scientific">Tetrahymena thermophila (strain SB210)</name>
    <dbReference type="NCBI Taxonomy" id="312017"/>
    <lineage>
        <taxon>Eukaryota</taxon>
        <taxon>Sar</taxon>
        <taxon>Alveolata</taxon>
        <taxon>Ciliophora</taxon>
        <taxon>Intramacronucleata</taxon>
        <taxon>Oligohymenophorea</taxon>
        <taxon>Hymenostomatida</taxon>
        <taxon>Tetrahymenina</taxon>
        <taxon>Tetrahymenidae</taxon>
        <taxon>Tetrahymena</taxon>
    </lineage>
</organism>
<dbReference type="InParanoid" id="Q23QW7"/>
<dbReference type="EMBL" id="GG662647">
    <property type="protein sequence ID" value="EAR98771.1"/>
    <property type="molecule type" value="Genomic_DNA"/>
</dbReference>
<sequence>MTFALSICKNQGGILNKIISFNASIQSKIKYLKIYSKNSNFIPTSQNASQNSSNINKKKLFERKSLINLEEQEANNGFEQIRSD</sequence>
<proteinExistence type="predicted"/>
<accession>Q23QW7</accession>